<protein>
    <submittedName>
        <fullName evidence="5">Uncharacterized protein</fullName>
    </submittedName>
</protein>
<dbReference type="PANTHER" id="PTHR17695">
    <property type="entry name" value="SMALL SUBUNIT PROCESSOME COMPONENT 20 HOMOLOG"/>
    <property type="match status" value="1"/>
</dbReference>
<feature type="domain" description="U3 small nucleolar RNA-associated protein 20" evidence="3">
    <location>
        <begin position="1652"/>
        <end position="1853"/>
    </location>
</feature>
<evidence type="ECO:0000259" key="2">
    <source>
        <dbReference type="Pfam" id="PF07539"/>
    </source>
</evidence>
<dbReference type="InterPro" id="IPR052575">
    <property type="entry name" value="SSU_processome_comp_20"/>
</dbReference>
<comment type="caution">
    <text evidence="5">The sequence shown here is derived from an EMBL/GenBank/DDBJ whole genome shotgun (WGS) entry which is preliminary data.</text>
</comment>
<organism evidence="5 6">
    <name type="scientific">Symbiochloris irregularis</name>
    <dbReference type="NCBI Taxonomy" id="706552"/>
    <lineage>
        <taxon>Eukaryota</taxon>
        <taxon>Viridiplantae</taxon>
        <taxon>Chlorophyta</taxon>
        <taxon>core chlorophytes</taxon>
        <taxon>Trebouxiophyceae</taxon>
        <taxon>Trebouxiales</taxon>
        <taxon>Trebouxiaceae</taxon>
        <taxon>Symbiochloris</taxon>
    </lineage>
</organism>
<keyword evidence="6" id="KW-1185">Reference proteome</keyword>
<dbReference type="GO" id="GO:0032040">
    <property type="term" value="C:small-subunit processome"/>
    <property type="evidence" value="ECO:0007669"/>
    <property type="project" value="TreeGrafter"/>
</dbReference>
<dbReference type="InterPro" id="IPR057525">
    <property type="entry name" value="UTP20_C"/>
</dbReference>
<dbReference type="PANTHER" id="PTHR17695:SF11">
    <property type="entry name" value="SMALL SUBUNIT PROCESSOME COMPONENT 20 HOMOLOG"/>
    <property type="match status" value="1"/>
</dbReference>
<dbReference type="InterPro" id="IPR046523">
    <property type="entry name" value="UTP20_dom"/>
</dbReference>
<dbReference type="InterPro" id="IPR016024">
    <property type="entry name" value="ARM-type_fold"/>
</dbReference>
<feature type="domain" description="U3 small nucleolar RNA-associated protein 20 N-terminal" evidence="2">
    <location>
        <begin position="875"/>
        <end position="1038"/>
    </location>
</feature>
<dbReference type="SUPFAM" id="SSF48371">
    <property type="entry name" value="ARM repeat"/>
    <property type="match status" value="3"/>
</dbReference>
<dbReference type="Pfam" id="PF23099">
    <property type="entry name" value="UTP20_C"/>
    <property type="match status" value="1"/>
</dbReference>
<evidence type="ECO:0000313" key="5">
    <source>
        <dbReference type="EMBL" id="KAK9808410.1"/>
    </source>
</evidence>
<dbReference type="EMBL" id="JALJOQ010000023">
    <property type="protein sequence ID" value="KAK9808410.1"/>
    <property type="molecule type" value="Genomic_DNA"/>
</dbReference>
<feature type="region of interest" description="Disordered" evidence="1">
    <location>
        <begin position="2385"/>
        <end position="2405"/>
    </location>
</feature>
<accession>A0AAW1PF02</accession>
<evidence type="ECO:0000256" key="1">
    <source>
        <dbReference type="SAM" id="MobiDB-lite"/>
    </source>
</evidence>
<dbReference type="GO" id="GO:0030686">
    <property type="term" value="C:90S preribosome"/>
    <property type="evidence" value="ECO:0007669"/>
    <property type="project" value="TreeGrafter"/>
</dbReference>
<reference evidence="5 6" key="1">
    <citation type="journal article" date="2024" name="Nat. Commun.">
        <title>Phylogenomics reveals the evolutionary origins of lichenization in chlorophyte algae.</title>
        <authorList>
            <person name="Puginier C."/>
            <person name="Libourel C."/>
            <person name="Otte J."/>
            <person name="Skaloud P."/>
            <person name="Haon M."/>
            <person name="Grisel S."/>
            <person name="Petersen M."/>
            <person name="Berrin J.G."/>
            <person name="Delaux P.M."/>
            <person name="Dal Grande F."/>
            <person name="Keller J."/>
        </authorList>
    </citation>
    <scope>NUCLEOTIDE SEQUENCE [LARGE SCALE GENOMIC DNA]</scope>
    <source>
        <strain evidence="5 6">SAG 2036</strain>
    </source>
</reference>
<evidence type="ECO:0000259" key="3">
    <source>
        <dbReference type="Pfam" id="PF20416"/>
    </source>
</evidence>
<proteinExistence type="predicted"/>
<feature type="domain" description="U3 small nucleolar RNA-associated protein 20 C-terminal" evidence="4">
    <location>
        <begin position="2434"/>
        <end position="2551"/>
    </location>
</feature>
<dbReference type="Proteomes" id="UP001465755">
    <property type="component" value="Unassembled WGS sequence"/>
</dbReference>
<name>A0AAW1PF02_9CHLO</name>
<feature type="compositionally biased region" description="Basic residues" evidence="1">
    <location>
        <begin position="2536"/>
        <end position="2557"/>
    </location>
</feature>
<feature type="region of interest" description="Disordered" evidence="1">
    <location>
        <begin position="2536"/>
        <end position="2579"/>
    </location>
</feature>
<gene>
    <name evidence="5" type="ORF">WJX73_001754</name>
</gene>
<dbReference type="Pfam" id="PF07539">
    <property type="entry name" value="UTP20_N"/>
    <property type="match status" value="2"/>
</dbReference>
<feature type="domain" description="U3 small nucleolar RNA-associated protein 20 N-terminal" evidence="2">
    <location>
        <begin position="1083"/>
        <end position="1505"/>
    </location>
</feature>
<dbReference type="Pfam" id="PF20416">
    <property type="entry name" value="UTP20"/>
    <property type="match status" value="1"/>
</dbReference>
<evidence type="ECO:0000259" key="4">
    <source>
        <dbReference type="Pfam" id="PF23099"/>
    </source>
</evidence>
<dbReference type="InterPro" id="IPR011989">
    <property type="entry name" value="ARM-like"/>
</dbReference>
<dbReference type="Gene3D" id="1.25.10.10">
    <property type="entry name" value="Leucine-rich Repeat Variant"/>
    <property type="match status" value="1"/>
</dbReference>
<sequence length="2579" mass="273880">MALSDSEEDTAPRKRQKRFIFRGLAEQLEQVQVAGYAAQPAAVPTPVHAASSVTQDEVNRWRELNCAADFTDLAVALNPFIQSLPLVLHHQGEIVDLVLDRIHVRAVLSLEAVMHVAAAVVRDLQQDFLQYLPRFLSTLTKLMSAGGGRMPEVLQHVFPSLTAIIRTLAKHLAGSVPALLQCSRGLRLHAQDHIRSLAAHAFAFPLRHASEKKLDRAMDAIFAEHAKHPSEGRAQACGRLLAQAVQAANHSLHSRAPLILCSALRRLAPADQGTEGTSPLPVLEALLAELLDHMRKGTGRVAYDAVIALAEEQLHTFKSCGDTVASSAAAQSAADALGLAAQTIEYYNGSRVEDYAPFFALTAEACFLPDQTTPGVLKHIAGGQPAVMSSASQHFVRQALRLLQSLVRSHARGKLGPLADAAPHCATLLASAQLDDVIPFVQQALDPWGHGVQPGVVRALGEALCGALVKGVEVEEQQGPSLAALAHMLQVAQAENVAWLKGNATLAGVGPAVAALAKLPLPDDAGSLPTAHSPSTAWAALQCLPFACPHDQAESAVDAFISSAEANIASTHPAIQHQDALFLACSAARLKLDRLIKEQVALAAEALAVSGLELPHDTKQALTEALMPNLAAPAQPLRLASLRLLMLLYDNGPGHEAPDSNSGAGAEGQIRDVLGQWVTIEGQACTLENGRRAAASIMRLQAALEHGQVPAAVVGPLVRCLLGALHIRFAVLWPPCIGALAMALDCHPDATWSLISPCLRDTQAALLLGDSQAHETAPSGRPQAMPRSAEEWYEAKLAAGSIAASGGCTDSAVRLSSLLKVLAGTSAGRLEKVSHDWVPLFLNCARARQDSSASDGDGEGEDHHADSAVSRIGAKVWREQMRAWLAFLSGIRGPQRLAQSPVVLRTVAGLLSDADSAVQQGALACLKAYKLPALDGNHEQLAALTKEAGMRDALLAFPFSPSADASPSDQLRPGLMGVALRVLWPHMRRRSTKGKGHSSPRAAIFSALAALPPPELATLLLLHLRPLGHTLHLPATHQQDTGADQRVNEHVTRLFVEPWWVAAPSLQADGPAQAQGRDTADGGKELRSSCLRLLAQMWTRFPEDLDWGPLWHPFFAAALPLLPRMEMGAEAVPALLEVLMPLAASPKLAAVLDPDFDCSRPDSERVDAISGEARLAGAGHRLLGAVIVGLGGAHCSPAAVDAALTVIEGLLEHGNPLAERLLQPHAVTLAASLRMLTLASSPATAARSKRTQGGKHKARVPSGRATALRALSILERMGAGLLLQGEAASALTDALLPLLSQAHGPKSKRLDEGMIMRILAALTASWKSLPADAPGVAGPSSSRAEKAQEAAAAIAPLLGNLSERGSRAAACEAFQSLADMDPQLRTTADLLSSLEAWSTSQLEEMDYDARLGAYRQLASPLWQSLPSCGATALLLRSLRDLRNGSDLAIRHAASQALQAFISALPMSGASMQEGDGAGSDTGPALIDPASGLARLALRVVYPAVKAQLAAPNLAVRQEHLLLLRALAQAAPGNFSQLQSLLDANTEADFFHNITHLQLHRRSRALTRLSKILAAGKLGPSVILGIVAPLLQQALLGASLEEGTPHKRTRTADTDKARGRDAALADSAVDALRTAAAALQWQHYRQLLGRFLRLLSRAKPGSDGASVRAGVSNMLRSRLQRVRDDARSVLLSMAAELGPDYLAYVLDVLQSALPSRGYTAHVLGFTAHSVLAAMAKAHSDREGLLDECTPRVLAILEEQVFGLVGEEKGVSAVVGALREGKRVRSYDTFQLLAQHTTTRSELAPLLGLVERHLPEADSSAVRTKLETLLSAAAMGLSANPSATPKDILVFVHSVLTSAASAAEEAQLQSAGNQQHPKQEDLQQQHDQGNRWLLSVFALTLLHRGLRKGQLGERSPANLTMLDGIVDPLAAALSSRHAPVVSLALRCMGLLLTMPLPGLENVANQAGAAAIHLLRRASNPGDMLAQEAFKLLAAFLRSCPDYQPTNSQLSFLIRWGFTDLQQASSHLGTFALLRAMLQRRIVVPEVYDVVTGLQELMIKCQAGPTRDLCSTVLLQFLLDYPLGSKRLEQHFRFLLTNLSFEYASGRQVAASTLRALSNKLPVEPLLDPWAPIFFLPLVAQLVKETDAACRKELCAAVQTLFQRSSPGVADKLAAWCIKWLGGSEGDALHRAAAQALGLQAQAEGPRFARRVPKLLPATLSALRGAGSPQADGLDRPDADSDAGYWHGKYSVLVLLEKLATYSPSSVRWQEGQVAQQVWEAVASLLVHPHQWVRGAVARLLGLAFDQAAIWEGLLGGGPHSVAPGVLAAQLLQAFTAPEADEGLRKQAVRCLVFLAPRLHCNHAAAGQDVHSAAAGNGSIEAELATLDAAASDSEDEDSAEEAAAQPGDGAVSVTLHGLARRVARLASMRLASQGPVRATALQCMAALGSTLSPEALASCLPLLLPPLYRIDEAGPTEPAEVRELAAEVLQHLKDRAGADEVAAAYRSAQSSVQQARSERKRLQAVQAIADPEAAAQARMRKQQRRAGARKRQAAQHARLRSASSYAPSTKRRRGSTRAAGA</sequence>
<dbReference type="InterPro" id="IPR011430">
    <property type="entry name" value="UTP20_N"/>
</dbReference>
<evidence type="ECO:0000313" key="6">
    <source>
        <dbReference type="Proteomes" id="UP001465755"/>
    </source>
</evidence>
<feature type="region of interest" description="Disordered" evidence="1">
    <location>
        <begin position="1864"/>
        <end position="1883"/>
    </location>
</feature>